<proteinExistence type="predicted"/>
<gene>
    <name evidence="1" type="ORF">SAMN05660964_01897</name>
</gene>
<organism evidence="1 2">
    <name type="scientific">Thiothrix caldifontis</name>
    <dbReference type="NCBI Taxonomy" id="525918"/>
    <lineage>
        <taxon>Bacteria</taxon>
        <taxon>Pseudomonadati</taxon>
        <taxon>Pseudomonadota</taxon>
        <taxon>Gammaproteobacteria</taxon>
        <taxon>Thiotrichales</taxon>
        <taxon>Thiotrichaceae</taxon>
        <taxon>Thiothrix</taxon>
    </lineage>
</organism>
<accession>A0A1H4C7T7</accession>
<dbReference type="RefSeq" id="WP_093067884.1">
    <property type="nucleotide sequence ID" value="NZ_FNQP01000009.1"/>
</dbReference>
<keyword evidence="1" id="KW-0808">Transferase</keyword>
<dbReference type="GO" id="GO:0032259">
    <property type="term" value="P:methylation"/>
    <property type="evidence" value="ECO:0007669"/>
    <property type="project" value="UniProtKB-KW"/>
</dbReference>
<dbReference type="CDD" id="cd02440">
    <property type="entry name" value="AdoMet_MTases"/>
    <property type="match status" value="1"/>
</dbReference>
<reference evidence="1 2" key="1">
    <citation type="submission" date="2016-10" db="EMBL/GenBank/DDBJ databases">
        <authorList>
            <person name="de Groot N.N."/>
        </authorList>
    </citation>
    <scope>NUCLEOTIDE SEQUENCE [LARGE SCALE GENOMIC DNA]</scope>
    <source>
        <strain evidence="1 2">DSM 21228</strain>
    </source>
</reference>
<dbReference type="STRING" id="525918.SAMN05660964_01897"/>
<dbReference type="AlphaFoldDB" id="A0A1H4C7T7"/>
<name>A0A1H4C7T7_9GAMM</name>
<sequence length="318" mass="36695">MQCRICGSNGEHRHYVAKEMMLGLRDEHRYFQCADCDCLQIEQIPANIADYYPDNYYSYSDATKAGNPLKQALTKLRDRYEVTGKCLIGRVMHLWIPHAKLATLRPLKLTPRAKILDVGCGAGHLLLSLNELGFKNLLGIDPFNHADILYPNGLRIEKRDIFSETGQWDVVMFHHSFEHLPNQRLHLGQVYNILKPGGMALVRIPTVSSYVWQEYGINWVQLDAPRHFYLHSVKSMQALAEQAGFLCEQVIYDSNALQFWGSKQYERDIPLRDPRSWSESPEKSLFTRKQITEFEQRAHELNALNQGDQAAFYLRKPA</sequence>
<dbReference type="EMBL" id="FNQP01000009">
    <property type="protein sequence ID" value="SEA56409.1"/>
    <property type="molecule type" value="Genomic_DNA"/>
</dbReference>
<dbReference type="Proteomes" id="UP000199397">
    <property type="component" value="Unassembled WGS sequence"/>
</dbReference>
<dbReference type="SUPFAM" id="SSF53335">
    <property type="entry name" value="S-adenosyl-L-methionine-dependent methyltransferases"/>
    <property type="match status" value="1"/>
</dbReference>
<dbReference type="PANTHER" id="PTHR43861">
    <property type="entry name" value="TRANS-ACONITATE 2-METHYLTRANSFERASE-RELATED"/>
    <property type="match status" value="1"/>
</dbReference>
<keyword evidence="2" id="KW-1185">Reference proteome</keyword>
<dbReference type="Gene3D" id="3.40.50.150">
    <property type="entry name" value="Vaccinia Virus protein VP39"/>
    <property type="match status" value="1"/>
</dbReference>
<dbReference type="OrthoDB" id="9792690at2"/>
<dbReference type="Pfam" id="PF13489">
    <property type="entry name" value="Methyltransf_23"/>
    <property type="match status" value="1"/>
</dbReference>
<keyword evidence="1" id="KW-0489">Methyltransferase</keyword>
<evidence type="ECO:0000313" key="1">
    <source>
        <dbReference type="EMBL" id="SEA56409.1"/>
    </source>
</evidence>
<evidence type="ECO:0000313" key="2">
    <source>
        <dbReference type="Proteomes" id="UP000199397"/>
    </source>
</evidence>
<dbReference type="InterPro" id="IPR029063">
    <property type="entry name" value="SAM-dependent_MTases_sf"/>
</dbReference>
<dbReference type="GO" id="GO:0008168">
    <property type="term" value="F:methyltransferase activity"/>
    <property type="evidence" value="ECO:0007669"/>
    <property type="project" value="UniProtKB-KW"/>
</dbReference>
<protein>
    <submittedName>
        <fullName evidence="1">Methyltransferase domain-containing protein</fullName>
    </submittedName>
</protein>